<accession>A0AAN7B492</accession>
<feature type="signal peptide" evidence="4">
    <location>
        <begin position="1"/>
        <end position="18"/>
    </location>
</feature>
<feature type="domain" description="Pyrrolo-quinoline quinone repeat" evidence="5">
    <location>
        <begin position="64"/>
        <end position="186"/>
    </location>
</feature>
<dbReference type="SMART" id="SM00564">
    <property type="entry name" value="PQQ"/>
    <property type="match status" value="3"/>
</dbReference>
<dbReference type="SUPFAM" id="SSF50998">
    <property type="entry name" value="Quinoprotein alcohol dehydrogenase-like"/>
    <property type="match status" value="1"/>
</dbReference>
<dbReference type="Gene3D" id="2.130.10.10">
    <property type="entry name" value="YVTN repeat-like/Quinoprotein amine dehydrogenase"/>
    <property type="match status" value="1"/>
</dbReference>
<dbReference type="PANTHER" id="PTHR32303">
    <property type="entry name" value="QUINOPROTEIN ALCOHOL DEHYDROGENASE (CYTOCHROME C)"/>
    <property type="match status" value="1"/>
</dbReference>
<evidence type="ECO:0000256" key="4">
    <source>
        <dbReference type="SAM" id="SignalP"/>
    </source>
</evidence>
<gene>
    <name evidence="6" type="ORF">QBC37DRAFT_428904</name>
</gene>
<sequence>MLLVIITLLAAVVGSAHGAVDNSLSWNGWGNGIYNNRWTSNKAVNKANVQTLTTKCQLTYQFGVSATPTIHGKMVYYPTWNGSFIALDYTTCKPVWTLNVTNIIYSYEIPTAETRRATYQVSRTSPQIDLENKVLYFGTQTHALLVAVDLLTGKVLATQKINTHPFAVITGSPTLWRGRIFVGASSYEEPAPLFFPNYTCCNFIGNMASLTFNKATKKFTTKWSIPTLPSGEGWSGAGVWGSQPSIDDRRNQVFFGTGNVYNFPPEYAHCATKSADCLPPGVNQESLIAIDIPTGRTNWVRRVSGMDAWNGACVMSPIDTKNCPAQPPGRDADFGMAPTFVSKKTSDGKLNQDVVVVGQKTATIFAFDAANGDPVWTSDVSRMRGGGISWGIAVDSERVYYTLPYSRFDVPFNTSTSIYGAASLGNGSVLWETRANISVNAVALQPPTVAGDLVLYPRAGIMSSDGGPADYDNSRGALVVLEKKTGAVVMEMELETNFQGGIAVVGDYVFFGTGYRNGVYYLGDGSLYVMKVAGKEKGKGKGNKV</sequence>
<evidence type="ECO:0000256" key="2">
    <source>
        <dbReference type="ARBA" id="ARBA00008156"/>
    </source>
</evidence>
<reference evidence="6" key="2">
    <citation type="submission" date="2023-05" db="EMBL/GenBank/DDBJ databases">
        <authorList>
            <consortium name="Lawrence Berkeley National Laboratory"/>
            <person name="Steindorff A."/>
            <person name="Hensen N."/>
            <person name="Bonometti L."/>
            <person name="Westerberg I."/>
            <person name="Brannstrom I.O."/>
            <person name="Guillou S."/>
            <person name="Cros-Aarteil S."/>
            <person name="Calhoun S."/>
            <person name="Haridas S."/>
            <person name="Kuo A."/>
            <person name="Mondo S."/>
            <person name="Pangilinan J."/>
            <person name="Riley R."/>
            <person name="Labutti K."/>
            <person name="Andreopoulos B."/>
            <person name="Lipzen A."/>
            <person name="Chen C."/>
            <person name="Yanf M."/>
            <person name="Daum C."/>
            <person name="Ng V."/>
            <person name="Clum A."/>
            <person name="Ohm R."/>
            <person name="Martin F."/>
            <person name="Silar P."/>
            <person name="Natvig D."/>
            <person name="Lalanne C."/>
            <person name="Gautier V."/>
            <person name="Ament-Velasquez S.L."/>
            <person name="Kruys A."/>
            <person name="Hutchinson M.I."/>
            <person name="Powell A.J."/>
            <person name="Barry K."/>
            <person name="Miller A.N."/>
            <person name="Grigoriev I.V."/>
            <person name="Debuchy R."/>
            <person name="Gladieux P."/>
            <person name="Thoren M.H."/>
            <person name="Johannesson H."/>
        </authorList>
    </citation>
    <scope>NUCLEOTIDE SEQUENCE</scope>
    <source>
        <strain evidence="6">PSN293</strain>
    </source>
</reference>
<protein>
    <submittedName>
        <fullName evidence="6">Quinon protein alcohol dehydrogenase-like superfamily</fullName>
    </submittedName>
</protein>
<evidence type="ECO:0000259" key="5">
    <source>
        <dbReference type="Pfam" id="PF13360"/>
    </source>
</evidence>
<dbReference type="InterPro" id="IPR002372">
    <property type="entry name" value="PQQ_rpt_dom"/>
</dbReference>
<keyword evidence="7" id="KW-1185">Reference proteome</keyword>
<organism evidence="6 7">
    <name type="scientific">Rhypophila decipiens</name>
    <dbReference type="NCBI Taxonomy" id="261697"/>
    <lineage>
        <taxon>Eukaryota</taxon>
        <taxon>Fungi</taxon>
        <taxon>Dikarya</taxon>
        <taxon>Ascomycota</taxon>
        <taxon>Pezizomycotina</taxon>
        <taxon>Sordariomycetes</taxon>
        <taxon>Sordariomycetidae</taxon>
        <taxon>Sordariales</taxon>
        <taxon>Naviculisporaceae</taxon>
        <taxon>Rhypophila</taxon>
    </lineage>
</organism>
<dbReference type="Proteomes" id="UP001301769">
    <property type="component" value="Unassembled WGS sequence"/>
</dbReference>
<keyword evidence="3" id="KW-0560">Oxidoreductase</keyword>
<comment type="similarity">
    <text evidence="2">Belongs to the bacterial PQQ dehydrogenase family.</text>
</comment>
<reference evidence="6" key="1">
    <citation type="journal article" date="2023" name="Mol. Phylogenet. Evol.">
        <title>Genome-scale phylogeny and comparative genomics of the fungal order Sordariales.</title>
        <authorList>
            <person name="Hensen N."/>
            <person name="Bonometti L."/>
            <person name="Westerberg I."/>
            <person name="Brannstrom I.O."/>
            <person name="Guillou S."/>
            <person name="Cros-Aarteil S."/>
            <person name="Calhoun S."/>
            <person name="Haridas S."/>
            <person name="Kuo A."/>
            <person name="Mondo S."/>
            <person name="Pangilinan J."/>
            <person name="Riley R."/>
            <person name="LaButti K."/>
            <person name="Andreopoulos B."/>
            <person name="Lipzen A."/>
            <person name="Chen C."/>
            <person name="Yan M."/>
            <person name="Daum C."/>
            <person name="Ng V."/>
            <person name="Clum A."/>
            <person name="Steindorff A."/>
            <person name="Ohm R.A."/>
            <person name="Martin F."/>
            <person name="Silar P."/>
            <person name="Natvig D.O."/>
            <person name="Lalanne C."/>
            <person name="Gautier V."/>
            <person name="Ament-Velasquez S.L."/>
            <person name="Kruys A."/>
            <person name="Hutchinson M.I."/>
            <person name="Powell A.J."/>
            <person name="Barry K."/>
            <person name="Miller A.N."/>
            <person name="Grigoriev I.V."/>
            <person name="Debuchy R."/>
            <person name="Gladieux P."/>
            <person name="Hiltunen Thoren M."/>
            <person name="Johannesson H."/>
        </authorList>
    </citation>
    <scope>NUCLEOTIDE SEQUENCE</scope>
    <source>
        <strain evidence="6">PSN293</strain>
    </source>
</reference>
<dbReference type="PANTHER" id="PTHR32303:SF10">
    <property type="entry name" value="OUTER MEMBRANE PROTEIN ASSEMBLY FACTOR BAMB"/>
    <property type="match status" value="1"/>
</dbReference>
<dbReference type="AlphaFoldDB" id="A0AAN7B492"/>
<comment type="caution">
    <text evidence="6">The sequence shown here is derived from an EMBL/GenBank/DDBJ whole genome shotgun (WGS) entry which is preliminary data.</text>
</comment>
<dbReference type="InterPro" id="IPR018391">
    <property type="entry name" value="PQQ_b-propeller_rpt"/>
</dbReference>
<dbReference type="Pfam" id="PF13360">
    <property type="entry name" value="PQQ_2"/>
    <property type="match status" value="2"/>
</dbReference>
<evidence type="ECO:0000256" key="3">
    <source>
        <dbReference type="ARBA" id="ARBA00023002"/>
    </source>
</evidence>
<dbReference type="GO" id="GO:0016491">
    <property type="term" value="F:oxidoreductase activity"/>
    <property type="evidence" value="ECO:0007669"/>
    <property type="project" value="UniProtKB-KW"/>
</dbReference>
<dbReference type="InterPro" id="IPR015943">
    <property type="entry name" value="WD40/YVTN_repeat-like_dom_sf"/>
</dbReference>
<feature type="chain" id="PRO_5042921809" evidence="4">
    <location>
        <begin position="19"/>
        <end position="545"/>
    </location>
</feature>
<evidence type="ECO:0000313" key="7">
    <source>
        <dbReference type="Proteomes" id="UP001301769"/>
    </source>
</evidence>
<feature type="domain" description="Pyrrolo-quinoline quinone repeat" evidence="5">
    <location>
        <begin position="362"/>
        <end position="456"/>
    </location>
</feature>
<name>A0AAN7B492_9PEZI</name>
<keyword evidence="4" id="KW-0732">Signal</keyword>
<dbReference type="InterPro" id="IPR011047">
    <property type="entry name" value="Quinoprotein_ADH-like_sf"/>
</dbReference>
<evidence type="ECO:0000313" key="6">
    <source>
        <dbReference type="EMBL" id="KAK4210338.1"/>
    </source>
</evidence>
<comment type="cofactor">
    <cofactor evidence="1">
        <name>pyrroloquinoline quinone</name>
        <dbReference type="ChEBI" id="CHEBI:58442"/>
    </cofactor>
</comment>
<evidence type="ECO:0000256" key="1">
    <source>
        <dbReference type="ARBA" id="ARBA00001931"/>
    </source>
</evidence>
<proteinExistence type="inferred from homology"/>
<dbReference type="EMBL" id="MU858177">
    <property type="protein sequence ID" value="KAK4210338.1"/>
    <property type="molecule type" value="Genomic_DNA"/>
</dbReference>
<dbReference type="Gene3D" id="2.140.10.10">
    <property type="entry name" value="Quinoprotein alcohol dehydrogenase-like superfamily"/>
    <property type="match status" value="1"/>
</dbReference>